<feature type="non-terminal residue" evidence="9">
    <location>
        <position position="188"/>
    </location>
</feature>
<evidence type="ECO:0000256" key="7">
    <source>
        <dbReference type="PROSITE-ProRule" id="PRU01240"/>
    </source>
</evidence>
<gene>
    <name evidence="9" type="primary">SUB2_11</name>
    <name evidence="9" type="ORF">FOL47_002570</name>
</gene>
<evidence type="ECO:0000256" key="1">
    <source>
        <dbReference type="ARBA" id="ARBA00011073"/>
    </source>
</evidence>
<dbReference type="Gene3D" id="3.40.50.200">
    <property type="entry name" value="Peptidase S8/S53 domain"/>
    <property type="match status" value="1"/>
</dbReference>
<evidence type="ECO:0000313" key="9">
    <source>
        <dbReference type="EMBL" id="KAF4648990.1"/>
    </source>
</evidence>
<evidence type="ECO:0000313" key="10">
    <source>
        <dbReference type="Proteomes" id="UP000591131"/>
    </source>
</evidence>
<evidence type="ECO:0000256" key="2">
    <source>
        <dbReference type="ARBA" id="ARBA00022670"/>
    </source>
</evidence>
<dbReference type="GO" id="GO:0006508">
    <property type="term" value="P:proteolysis"/>
    <property type="evidence" value="ECO:0007669"/>
    <property type="project" value="UniProtKB-KW"/>
</dbReference>
<evidence type="ECO:0000256" key="4">
    <source>
        <dbReference type="ARBA" id="ARBA00022825"/>
    </source>
</evidence>
<sequence>MPICVGDDPSDSTLTAAIDYVISNRGAEDIKVILMAISGPTIEPYLADKIKQTNQAGILIIVPAGNEGKDIPTEKRYPCALTQQCDGMLCIGATEHSKMTTTYFSNFGTYVDIAAPGNIITTGNDGGFTTMLGTSPASAIVAGVAAMLYSVNPGLKPRDIKKILKGTSQKGLKDFSRKFALPFGRVDA</sequence>
<proteinExistence type="inferred from homology"/>
<dbReference type="PANTHER" id="PTHR43806:SF11">
    <property type="entry name" value="CEREVISIN-RELATED"/>
    <property type="match status" value="1"/>
</dbReference>
<name>A0A7J6KPL3_PERCH</name>
<dbReference type="PANTHER" id="PTHR43806">
    <property type="entry name" value="PEPTIDASE S8"/>
    <property type="match status" value="1"/>
</dbReference>
<evidence type="ECO:0000256" key="6">
    <source>
        <dbReference type="ARBA" id="ARBA00023619"/>
    </source>
</evidence>
<dbReference type="EC" id="3.4.21.62" evidence="6"/>
<evidence type="ECO:0000259" key="8">
    <source>
        <dbReference type="Pfam" id="PF00082"/>
    </source>
</evidence>
<dbReference type="InterPro" id="IPR000209">
    <property type="entry name" value="Peptidase_S8/S53_dom"/>
</dbReference>
<keyword evidence="10" id="KW-1185">Reference proteome</keyword>
<keyword evidence="4" id="KW-0720">Serine protease</keyword>
<comment type="catalytic activity">
    <reaction evidence="5">
        <text>Hydrolysis of proteins with broad specificity for peptide bonds, and a preference for a large uncharged residue in P1. Hydrolyzes peptide amides.</text>
        <dbReference type="EC" id="3.4.21.62"/>
    </reaction>
</comment>
<organism evidence="9 10">
    <name type="scientific">Perkinsus chesapeaki</name>
    <name type="common">Clam parasite</name>
    <name type="synonym">Perkinsus andrewsi</name>
    <dbReference type="NCBI Taxonomy" id="330153"/>
    <lineage>
        <taxon>Eukaryota</taxon>
        <taxon>Sar</taxon>
        <taxon>Alveolata</taxon>
        <taxon>Perkinsozoa</taxon>
        <taxon>Perkinsea</taxon>
        <taxon>Perkinsida</taxon>
        <taxon>Perkinsidae</taxon>
        <taxon>Perkinsus</taxon>
    </lineage>
</organism>
<dbReference type="GO" id="GO:0004252">
    <property type="term" value="F:serine-type endopeptidase activity"/>
    <property type="evidence" value="ECO:0007669"/>
    <property type="project" value="UniProtKB-EC"/>
</dbReference>
<dbReference type="PROSITE" id="PS51892">
    <property type="entry name" value="SUBTILASE"/>
    <property type="match status" value="1"/>
</dbReference>
<protein>
    <recommendedName>
        <fullName evidence="6">subtilisin</fullName>
        <ecNumber evidence="6">3.4.21.62</ecNumber>
    </recommendedName>
</protein>
<keyword evidence="2" id="KW-0645">Protease</keyword>
<reference evidence="9 10" key="1">
    <citation type="submission" date="2020-04" db="EMBL/GenBank/DDBJ databases">
        <title>Perkinsus chesapeaki whole genome sequence.</title>
        <authorList>
            <person name="Bogema D.R."/>
        </authorList>
    </citation>
    <scope>NUCLEOTIDE SEQUENCE [LARGE SCALE GENOMIC DNA]</scope>
    <source>
        <strain evidence="9">ATCC PRA-425</strain>
    </source>
</reference>
<comment type="caution">
    <text evidence="7">Lacks conserved residue(s) required for the propagation of feature annotation.</text>
</comment>
<dbReference type="OrthoDB" id="206201at2759"/>
<comment type="caution">
    <text evidence="9">The sequence shown here is derived from an EMBL/GenBank/DDBJ whole genome shotgun (WGS) entry which is preliminary data.</text>
</comment>
<dbReference type="InterPro" id="IPR036852">
    <property type="entry name" value="Peptidase_S8/S53_dom_sf"/>
</dbReference>
<accession>A0A7J6KPL3</accession>
<evidence type="ECO:0000256" key="5">
    <source>
        <dbReference type="ARBA" id="ARBA00023529"/>
    </source>
</evidence>
<dbReference type="InterPro" id="IPR050131">
    <property type="entry name" value="Peptidase_S8_subtilisin-like"/>
</dbReference>
<dbReference type="Pfam" id="PF00082">
    <property type="entry name" value="Peptidase_S8"/>
    <property type="match status" value="1"/>
</dbReference>
<dbReference type="Proteomes" id="UP000591131">
    <property type="component" value="Unassembled WGS sequence"/>
</dbReference>
<dbReference type="SUPFAM" id="SSF52743">
    <property type="entry name" value="Subtilisin-like"/>
    <property type="match status" value="1"/>
</dbReference>
<feature type="domain" description="Peptidase S8/S53" evidence="8">
    <location>
        <begin position="10"/>
        <end position="171"/>
    </location>
</feature>
<dbReference type="AlphaFoldDB" id="A0A7J6KPL3"/>
<evidence type="ECO:0000256" key="3">
    <source>
        <dbReference type="ARBA" id="ARBA00022801"/>
    </source>
</evidence>
<keyword evidence="3" id="KW-0378">Hydrolase</keyword>
<comment type="similarity">
    <text evidence="1 7">Belongs to the peptidase S8 family.</text>
</comment>
<dbReference type="EMBL" id="JAAPAO010001712">
    <property type="protein sequence ID" value="KAF4648990.1"/>
    <property type="molecule type" value="Genomic_DNA"/>
</dbReference>